<organism evidence="4 5">
    <name type="scientific">Kriegella aquimaris</name>
    <dbReference type="NCBI Taxonomy" id="192904"/>
    <lineage>
        <taxon>Bacteria</taxon>
        <taxon>Pseudomonadati</taxon>
        <taxon>Bacteroidota</taxon>
        <taxon>Flavobacteriia</taxon>
        <taxon>Flavobacteriales</taxon>
        <taxon>Flavobacteriaceae</taxon>
        <taxon>Kriegella</taxon>
    </lineage>
</organism>
<evidence type="ECO:0000313" key="4">
    <source>
        <dbReference type="EMBL" id="SDN06584.1"/>
    </source>
</evidence>
<dbReference type="Proteomes" id="UP000199440">
    <property type="component" value="Unassembled WGS sequence"/>
</dbReference>
<name>A0A1G9YBT0_9FLAO</name>
<evidence type="ECO:0000256" key="3">
    <source>
        <dbReference type="PIRSR" id="PIRSR607837-1"/>
    </source>
</evidence>
<gene>
    <name evidence="4" type="ORF">SAMN04488514_1223</name>
</gene>
<accession>A0A1G9YBT0</accession>
<dbReference type="InterPro" id="IPR007837">
    <property type="entry name" value="DinB"/>
</dbReference>
<evidence type="ECO:0000256" key="1">
    <source>
        <dbReference type="ARBA" id="ARBA00008635"/>
    </source>
</evidence>
<keyword evidence="2 3" id="KW-0479">Metal-binding</keyword>
<feature type="binding site" evidence="3">
    <location>
        <position position="174"/>
    </location>
    <ligand>
        <name>a divalent metal cation</name>
        <dbReference type="ChEBI" id="CHEBI:60240"/>
    </ligand>
</feature>
<dbReference type="GO" id="GO:0046872">
    <property type="term" value="F:metal ion binding"/>
    <property type="evidence" value="ECO:0007669"/>
    <property type="project" value="UniProtKB-KW"/>
</dbReference>
<evidence type="ECO:0000256" key="2">
    <source>
        <dbReference type="ARBA" id="ARBA00022723"/>
    </source>
</evidence>
<dbReference type="AlphaFoldDB" id="A0A1G9YBT0"/>
<reference evidence="5" key="1">
    <citation type="submission" date="2016-10" db="EMBL/GenBank/DDBJ databases">
        <authorList>
            <person name="Varghese N."/>
            <person name="Submissions S."/>
        </authorList>
    </citation>
    <scope>NUCLEOTIDE SEQUENCE [LARGE SCALE GENOMIC DNA]</scope>
    <source>
        <strain evidence="5">DSM 19886</strain>
    </source>
</reference>
<evidence type="ECO:0000313" key="5">
    <source>
        <dbReference type="Proteomes" id="UP000199440"/>
    </source>
</evidence>
<dbReference type="EMBL" id="FNGV01000022">
    <property type="protein sequence ID" value="SDN06584.1"/>
    <property type="molecule type" value="Genomic_DNA"/>
</dbReference>
<dbReference type="STRING" id="192904.SAMN04488514_1223"/>
<protein>
    <submittedName>
        <fullName evidence="4">Uncharacterized damage-inducible protein DinB (Forms a four-helix bundle)</fullName>
    </submittedName>
</protein>
<proteinExistence type="inferred from homology"/>
<comment type="similarity">
    <text evidence="1">Belongs to the DinB family.</text>
</comment>
<sequence>MTFIFTTDKGLSPTGFSFVHNISNHLKTYLMNTIVEQQKETAQVITPSELLKHWQGHRSLTRRVIEAFPEEAFFNHSIGGMRTFAQLTMELLGIAGPGIQEIATGNTSDLKEHFDHDNSKAKILELWDRATEEINANWSQITIEKFQETIKIFGQYEGTVMSSIFYFIDNEIHHRGQGYVYLRSLGIEPPAFWER</sequence>
<dbReference type="Pfam" id="PF05163">
    <property type="entry name" value="DinB"/>
    <property type="match status" value="1"/>
</dbReference>
<dbReference type="Gene3D" id="1.20.120.450">
    <property type="entry name" value="dinb family like domain"/>
    <property type="match status" value="1"/>
</dbReference>
<keyword evidence="5" id="KW-1185">Reference proteome</keyword>
<dbReference type="InterPro" id="IPR034660">
    <property type="entry name" value="DinB/YfiT-like"/>
</dbReference>
<dbReference type="SUPFAM" id="SSF109854">
    <property type="entry name" value="DinB/YfiT-like putative metalloenzymes"/>
    <property type="match status" value="1"/>
</dbReference>